<protein>
    <recommendedName>
        <fullName evidence="6">33 kDa chaperonin</fullName>
    </recommendedName>
    <alternativeName>
        <fullName evidence="6">Heat shock protein 33 homolog</fullName>
        <shortName evidence="6">HSP33</shortName>
    </alternativeName>
</protein>
<comment type="subcellular location">
    <subcellularLocation>
        <location evidence="6">Cytoplasm</location>
    </subcellularLocation>
</comment>
<evidence type="ECO:0000256" key="6">
    <source>
        <dbReference type="HAMAP-Rule" id="MF_00117"/>
    </source>
</evidence>
<proteinExistence type="inferred from homology"/>
<dbReference type="NCBIfam" id="NF001033">
    <property type="entry name" value="PRK00114.1"/>
    <property type="match status" value="1"/>
</dbReference>
<dbReference type="PANTHER" id="PTHR30111">
    <property type="entry name" value="33 KDA CHAPERONIN"/>
    <property type="match status" value="1"/>
</dbReference>
<keyword evidence="5 6" id="KW-0676">Redox-active center</keyword>
<feature type="disulfide bond" description="Redox-active" evidence="6">
    <location>
        <begin position="232"/>
        <end position="234"/>
    </location>
</feature>
<accession>A0A170PF41</accession>
<dbReference type="InterPro" id="IPR000397">
    <property type="entry name" value="Heat_shock_Hsp33"/>
</dbReference>
<evidence type="ECO:0000256" key="1">
    <source>
        <dbReference type="ARBA" id="ARBA00022490"/>
    </source>
</evidence>
<keyword evidence="3 6" id="KW-1015">Disulfide bond</keyword>
<comment type="function">
    <text evidence="6">Redox regulated molecular chaperone. Protects both thermally unfolding and oxidatively damaged proteins from irreversible aggregation. Plays an important role in the bacterial defense system toward oxidative stress.</text>
</comment>
<reference evidence="7" key="1">
    <citation type="submission" date="2016-01" db="EMBL/GenBank/DDBJ databases">
        <authorList>
            <person name="Mcilroy J.S."/>
            <person name="Karst M S."/>
            <person name="Albertsen M."/>
        </authorList>
    </citation>
    <scope>NUCLEOTIDE SEQUENCE</scope>
    <source>
        <strain evidence="7">Cfx-K</strain>
    </source>
</reference>
<dbReference type="Gene3D" id="3.90.1280.10">
    <property type="entry name" value="HSP33 redox switch-like"/>
    <property type="match status" value="1"/>
</dbReference>
<dbReference type="GO" id="GO:0044183">
    <property type="term" value="F:protein folding chaperone"/>
    <property type="evidence" value="ECO:0007669"/>
    <property type="project" value="TreeGrafter"/>
</dbReference>
<dbReference type="InterPro" id="IPR016154">
    <property type="entry name" value="Heat_shock_Hsp33_C"/>
</dbReference>
<dbReference type="GO" id="GO:0042026">
    <property type="term" value="P:protein refolding"/>
    <property type="evidence" value="ECO:0007669"/>
    <property type="project" value="TreeGrafter"/>
</dbReference>
<evidence type="ECO:0000256" key="5">
    <source>
        <dbReference type="ARBA" id="ARBA00023284"/>
    </source>
</evidence>
<evidence type="ECO:0000256" key="4">
    <source>
        <dbReference type="ARBA" id="ARBA00023186"/>
    </source>
</evidence>
<dbReference type="SUPFAM" id="SSF64397">
    <property type="entry name" value="Hsp33 domain"/>
    <property type="match status" value="1"/>
</dbReference>
<dbReference type="KEGG" id="pbf:CFX0092_A1079"/>
<keyword evidence="2 6" id="KW-0862">Zinc</keyword>
<dbReference type="PIRSF" id="PIRSF005261">
    <property type="entry name" value="Heat_shock_Hsp33"/>
    <property type="match status" value="1"/>
</dbReference>
<comment type="PTM">
    <text evidence="6">Under oxidizing conditions two disulfide bonds are formed involving the reactive cysteines. Under reducing conditions zinc is bound to the reactive cysteines and the protein is inactive.</text>
</comment>
<dbReference type="GO" id="GO:0005737">
    <property type="term" value="C:cytoplasm"/>
    <property type="evidence" value="ECO:0007669"/>
    <property type="project" value="UniProtKB-SubCell"/>
</dbReference>
<dbReference type="Gene3D" id="3.55.30.10">
    <property type="entry name" value="Hsp33 domain"/>
    <property type="match status" value="1"/>
</dbReference>
<evidence type="ECO:0000256" key="3">
    <source>
        <dbReference type="ARBA" id="ARBA00023157"/>
    </source>
</evidence>
<evidence type="ECO:0000313" key="7">
    <source>
        <dbReference type="EMBL" id="CUS02957.2"/>
    </source>
</evidence>
<keyword evidence="4 6" id="KW-0143">Chaperone</keyword>
<dbReference type="EMBL" id="LN890655">
    <property type="protein sequence ID" value="CUS02957.2"/>
    <property type="molecule type" value="Genomic_DNA"/>
</dbReference>
<evidence type="ECO:0000256" key="2">
    <source>
        <dbReference type="ARBA" id="ARBA00022833"/>
    </source>
</evidence>
<sequence length="286" mass="30590">MYLAMAKKDGGRGYAASTTGLVEEARLRHNTSPTATVALGRALTAAALMSGLLKVGQRVALKWEGSGPLRKIIVEADSKGRVRGYVAEPGVDLSLLHDEHDVAGAIGSAGLLTVVRDLHLADLAEGVVHLVTSDIQGDLTYFLEQSDQVPSAVEIGVSLNEDGSVAAAGGILIQPLPPYEPTIVERLKERLQEMPPVTAMLADGRKPEEILDEVFADVPHTLLSKYPVRFECNCSREQTAGVLVSLGREELEGILASEGQVSVDCHFCHEEYVFDRADVEAILAAL</sequence>
<dbReference type="Pfam" id="PF01430">
    <property type="entry name" value="HSP33"/>
    <property type="match status" value="1"/>
</dbReference>
<gene>
    <name evidence="6 7" type="primary">hslO</name>
    <name evidence="7" type="ORF">CFX0092_A1079</name>
</gene>
<dbReference type="CDD" id="cd00498">
    <property type="entry name" value="Hsp33"/>
    <property type="match status" value="1"/>
</dbReference>
<dbReference type="PANTHER" id="PTHR30111:SF1">
    <property type="entry name" value="33 KDA CHAPERONIN"/>
    <property type="match status" value="1"/>
</dbReference>
<dbReference type="HAMAP" id="MF_00117">
    <property type="entry name" value="HslO"/>
    <property type="match status" value="1"/>
</dbReference>
<feature type="disulfide bond" description="Redox-active" evidence="6">
    <location>
        <begin position="265"/>
        <end position="268"/>
    </location>
</feature>
<dbReference type="InterPro" id="IPR016153">
    <property type="entry name" value="Heat_shock_Hsp33_N"/>
</dbReference>
<dbReference type="Proteomes" id="UP000215027">
    <property type="component" value="Chromosome I"/>
</dbReference>
<evidence type="ECO:0000313" key="8">
    <source>
        <dbReference type="Proteomes" id="UP000215027"/>
    </source>
</evidence>
<dbReference type="AlphaFoldDB" id="A0A170PF41"/>
<keyword evidence="8" id="KW-1185">Reference proteome</keyword>
<name>A0A170PF41_9CHLR</name>
<comment type="similarity">
    <text evidence="6">Belongs to the HSP33 family.</text>
</comment>
<keyword evidence="1 6" id="KW-0963">Cytoplasm</keyword>
<organism evidence="7 8">
    <name type="scientific">Candidatus Promineifilum breve</name>
    <dbReference type="NCBI Taxonomy" id="1806508"/>
    <lineage>
        <taxon>Bacteria</taxon>
        <taxon>Bacillati</taxon>
        <taxon>Chloroflexota</taxon>
        <taxon>Ardenticatenia</taxon>
        <taxon>Candidatus Promineifilales</taxon>
        <taxon>Candidatus Promineifilaceae</taxon>
        <taxon>Candidatus Promineifilum</taxon>
    </lineage>
</organism>
<dbReference type="SUPFAM" id="SSF118352">
    <property type="entry name" value="HSP33 redox switch-like"/>
    <property type="match status" value="1"/>
</dbReference>
<dbReference type="GO" id="GO:0051082">
    <property type="term" value="F:unfolded protein binding"/>
    <property type="evidence" value="ECO:0007669"/>
    <property type="project" value="UniProtKB-UniRule"/>
</dbReference>